<evidence type="ECO:0008006" key="3">
    <source>
        <dbReference type="Google" id="ProtNLM"/>
    </source>
</evidence>
<dbReference type="EMBL" id="BGPR01017306">
    <property type="protein sequence ID" value="GBN75732.1"/>
    <property type="molecule type" value="Genomic_DNA"/>
</dbReference>
<dbReference type="AlphaFoldDB" id="A0A4Y2RIU4"/>
<dbReference type="OrthoDB" id="6515318at2759"/>
<protein>
    <recommendedName>
        <fullName evidence="3">Reverse transcriptase domain-containing protein</fullName>
    </recommendedName>
</protein>
<evidence type="ECO:0000313" key="2">
    <source>
        <dbReference type="Proteomes" id="UP000499080"/>
    </source>
</evidence>
<gene>
    <name evidence="1" type="ORF">AVEN_268167_1</name>
</gene>
<sequence>MDEQENIMCTMFADGIFIISSGTVLYKFTERLVTPIKVAESWANKYKLKINPTKSKFPYKKDITHVSRLKMNDIVIKQSRTLKYLGLLSDERLTWRVSEKKVNYLQNKLYRFSRATWLVKPQILKEIYKVAIEKYILTVKISQKLIQIQRIALVQIAKTYKTASSEAFQVLTGSVPLDLVADKEVTKFNLFHRGIPINIKDMEYSFQDFDLVNKLDLLPCEKGRISWSMDSDPNGRFKRIFTDGSKLNGRVGSGIVCLSEARDIIWKEEIRLNDEGPRFFFLCLCC</sequence>
<evidence type="ECO:0000313" key="1">
    <source>
        <dbReference type="EMBL" id="GBN75732.1"/>
    </source>
</evidence>
<accession>A0A4Y2RIU4</accession>
<dbReference type="Proteomes" id="UP000499080">
    <property type="component" value="Unassembled WGS sequence"/>
</dbReference>
<keyword evidence="2" id="KW-1185">Reference proteome</keyword>
<proteinExistence type="predicted"/>
<name>A0A4Y2RIU4_ARAVE</name>
<comment type="caution">
    <text evidence="1">The sequence shown here is derived from an EMBL/GenBank/DDBJ whole genome shotgun (WGS) entry which is preliminary data.</text>
</comment>
<reference evidence="1 2" key="1">
    <citation type="journal article" date="2019" name="Sci. Rep.">
        <title>Orb-weaving spider Araneus ventricosus genome elucidates the spidroin gene catalogue.</title>
        <authorList>
            <person name="Kono N."/>
            <person name="Nakamura H."/>
            <person name="Ohtoshi R."/>
            <person name="Moran D.A.P."/>
            <person name="Shinohara A."/>
            <person name="Yoshida Y."/>
            <person name="Fujiwara M."/>
            <person name="Mori M."/>
            <person name="Tomita M."/>
            <person name="Arakawa K."/>
        </authorList>
    </citation>
    <scope>NUCLEOTIDE SEQUENCE [LARGE SCALE GENOMIC DNA]</scope>
</reference>
<organism evidence="1 2">
    <name type="scientific">Araneus ventricosus</name>
    <name type="common">Orbweaver spider</name>
    <name type="synonym">Epeira ventricosa</name>
    <dbReference type="NCBI Taxonomy" id="182803"/>
    <lineage>
        <taxon>Eukaryota</taxon>
        <taxon>Metazoa</taxon>
        <taxon>Ecdysozoa</taxon>
        <taxon>Arthropoda</taxon>
        <taxon>Chelicerata</taxon>
        <taxon>Arachnida</taxon>
        <taxon>Araneae</taxon>
        <taxon>Araneomorphae</taxon>
        <taxon>Entelegynae</taxon>
        <taxon>Araneoidea</taxon>
        <taxon>Araneidae</taxon>
        <taxon>Araneus</taxon>
    </lineage>
</organism>